<dbReference type="AlphaFoldDB" id="A0A1G8N2S8"/>
<protein>
    <submittedName>
        <fullName evidence="6">Membrane-bound serine protease (ClpP class)</fullName>
    </submittedName>
</protein>
<dbReference type="InterPro" id="IPR052165">
    <property type="entry name" value="Membrane_assoc_protease"/>
</dbReference>
<comment type="subcellular location">
    <subcellularLocation>
        <location evidence="1">Membrane</location>
        <topology evidence="1">Multi-pass membrane protein</topology>
    </subcellularLocation>
</comment>
<dbReference type="PANTHER" id="PTHR33507">
    <property type="entry name" value="INNER MEMBRANE PROTEIN YBBJ"/>
    <property type="match status" value="1"/>
</dbReference>
<reference evidence="6 7" key="1">
    <citation type="submission" date="2016-10" db="EMBL/GenBank/DDBJ databases">
        <authorList>
            <person name="de Groot N.N."/>
        </authorList>
    </citation>
    <scope>NUCLEOTIDE SEQUENCE [LARGE SCALE GENOMIC DNA]</scope>
    <source>
        <strain evidence="6 7">CGMCC 1.5058</strain>
    </source>
</reference>
<proteinExistence type="predicted"/>
<dbReference type="RefSeq" id="WP_051651592.1">
    <property type="nucleotide sequence ID" value="NZ_DAMAXS010000064.1"/>
</dbReference>
<dbReference type="InterPro" id="IPR012340">
    <property type="entry name" value="NA-bd_OB-fold"/>
</dbReference>
<organism evidence="6 7">
    <name type="scientific">Proteiniclasticum ruminis</name>
    <dbReference type="NCBI Taxonomy" id="398199"/>
    <lineage>
        <taxon>Bacteria</taxon>
        <taxon>Bacillati</taxon>
        <taxon>Bacillota</taxon>
        <taxon>Clostridia</taxon>
        <taxon>Eubacteriales</taxon>
        <taxon>Clostridiaceae</taxon>
        <taxon>Proteiniclasticum</taxon>
    </lineage>
</organism>
<dbReference type="InterPro" id="IPR002810">
    <property type="entry name" value="NfeD-like_C"/>
</dbReference>
<evidence type="ECO:0000313" key="6">
    <source>
        <dbReference type="EMBL" id="SDI74549.1"/>
    </source>
</evidence>
<evidence type="ECO:0000259" key="5">
    <source>
        <dbReference type="Pfam" id="PF01957"/>
    </source>
</evidence>
<evidence type="ECO:0000256" key="1">
    <source>
        <dbReference type="ARBA" id="ARBA00004141"/>
    </source>
</evidence>
<gene>
    <name evidence="6" type="ORF">SAMN05421804_10478</name>
</gene>
<dbReference type="PANTHER" id="PTHR33507:SF3">
    <property type="entry name" value="INNER MEMBRANE PROTEIN YBBJ"/>
    <property type="match status" value="1"/>
</dbReference>
<dbReference type="GO" id="GO:0006508">
    <property type="term" value="P:proteolysis"/>
    <property type="evidence" value="ECO:0007669"/>
    <property type="project" value="UniProtKB-KW"/>
</dbReference>
<dbReference type="SUPFAM" id="SSF141322">
    <property type="entry name" value="NfeD domain-like"/>
    <property type="match status" value="1"/>
</dbReference>
<keyword evidence="6" id="KW-0645">Protease</keyword>
<name>A0A1G8N2S8_9CLOT</name>
<accession>A0A1G8N2S8</accession>
<evidence type="ECO:0000256" key="2">
    <source>
        <dbReference type="ARBA" id="ARBA00022692"/>
    </source>
</evidence>
<dbReference type="EMBL" id="FNDZ01000004">
    <property type="protein sequence ID" value="SDI74549.1"/>
    <property type="molecule type" value="Genomic_DNA"/>
</dbReference>
<dbReference type="Gene3D" id="2.40.50.140">
    <property type="entry name" value="Nucleic acid-binding proteins"/>
    <property type="match status" value="1"/>
</dbReference>
<keyword evidence="4" id="KW-0472">Membrane</keyword>
<feature type="domain" description="NfeD-like C-terminal" evidence="5">
    <location>
        <begin position="31"/>
        <end position="84"/>
    </location>
</feature>
<evidence type="ECO:0000313" key="7">
    <source>
        <dbReference type="Proteomes" id="UP000183255"/>
    </source>
</evidence>
<keyword evidence="6" id="KW-0378">Hydrolase</keyword>
<keyword evidence="3" id="KW-1133">Transmembrane helix</keyword>
<evidence type="ECO:0000256" key="4">
    <source>
        <dbReference type="ARBA" id="ARBA00023136"/>
    </source>
</evidence>
<sequence>MPLKKFFKKLVLNMEETKENGYVAAKPGLKDLTGKTGVAKTTLRPAGTANIDGEPVDVVTRGEFLEAGSKIIVTGVEGMRVIVKEL</sequence>
<dbReference type="GO" id="GO:0005886">
    <property type="term" value="C:plasma membrane"/>
    <property type="evidence" value="ECO:0007669"/>
    <property type="project" value="TreeGrafter"/>
</dbReference>
<dbReference type="Proteomes" id="UP000183255">
    <property type="component" value="Unassembled WGS sequence"/>
</dbReference>
<evidence type="ECO:0000256" key="3">
    <source>
        <dbReference type="ARBA" id="ARBA00022989"/>
    </source>
</evidence>
<dbReference type="Pfam" id="PF01957">
    <property type="entry name" value="NfeD"/>
    <property type="match status" value="1"/>
</dbReference>
<dbReference type="GO" id="GO:0008233">
    <property type="term" value="F:peptidase activity"/>
    <property type="evidence" value="ECO:0007669"/>
    <property type="project" value="UniProtKB-KW"/>
</dbReference>
<keyword evidence="2" id="KW-0812">Transmembrane</keyword>